<name>A0A6I6INL2_9RHOB</name>
<dbReference type="Proteomes" id="UP000428330">
    <property type="component" value="Chromosome"/>
</dbReference>
<evidence type="ECO:0000313" key="4">
    <source>
        <dbReference type="EMBL" id="QGX97401.1"/>
    </source>
</evidence>
<evidence type="ECO:0000313" key="5">
    <source>
        <dbReference type="Proteomes" id="UP000428330"/>
    </source>
</evidence>
<proteinExistence type="inferred from homology"/>
<dbReference type="AlphaFoldDB" id="A0A6I6INL2"/>
<dbReference type="GO" id="GO:0016853">
    <property type="term" value="F:isomerase activity"/>
    <property type="evidence" value="ECO:0007669"/>
    <property type="project" value="UniProtKB-KW"/>
</dbReference>
<dbReference type="OrthoDB" id="8635217at2"/>
<accession>A0A6I6INL2</accession>
<dbReference type="Pfam" id="PF01361">
    <property type="entry name" value="Tautomerase"/>
    <property type="match status" value="1"/>
</dbReference>
<dbReference type="SUPFAM" id="SSF55331">
    <property type="entry name" value="Tautomerase/MIF"/>
    <property type="match status" value="1"/>
</dbReference>
<organism evidence="4 5">
    <name type="scientific">Roseovarius faecimaris</name>
    <dbReference type="NCBI Taxonomy" id="2494550"/>
    <lineage>
        <taxon>Bacteria</taxon>
        <taxon>Pseudomonadati</taxon>
        <taxon>Pseudomonadota</taxon>
        <taxon>Alphaproteobacteria</taxon>
        <taxon>Rhodobacterales</taxon>
        <taxon>Roseobacteraceae</taxon>
        <taxon>Roseovarius</taxon>
    </lineage>
</organism>
<gene>
    <name evidence="4" type="ORF">EI983_03540</name>
</gene>
<dbReference type="KEGG" id="rom:EI983_03540"/>
<dbReference type="NCBIfam" id="NF001966">
    <property type="entry name" value="PRK00745.1"/>
    <property type="match status" value="1"/>
</dbReference>
<dbReference type="Gene3D" id="3.30.429.10">
    <property type="entry name" value="Macrophage Migration Inhibitory Factor"/>
    <property type="match status" value="1"/>
</dbReference>
<dbReference type="InterPro" id="IPR004370">
    <property type="entry name" value="4-OT-like_dom"/>
</dbReference>
<protein>
    <submittedName>
        <fullName evidence="4">4-oxalocrotonate tautomerase</fullName>
    </submittedName>
</protein>
<dbReference type="InterPro" id="IPR014347">
    <property type="entry name" value="Tautomerase/MIF_sf"/>
</dbReference>
<comment type="similarity">
    <text evidence="1">Belongs to the 4-oxalocrotonate tautomerase family.</text>
</comment>
<dbReference type="PANTHER" id="PTHR35530:SF1">
    <property type="entry name" value="2-HYDROXYMUCONATE TAUTOMERASE"/>
    <property type="match status" value="1"/>
</dbReference>
<evidence type="ECO:0000256" key="2">
    <source>
        <dbReference type="ARBA" id="ARBA00023235"/>
    </source>
</evidence>
<sequence length="148" mass="16103">MLCRSVRPRAPGPVRGNRLHSDGGRPDPAAGHGLCLFAQQVGGPWQPCDLYRRCHGHLERGRAPADLYERRLSCGAAEIQVLKGKSMPVIRVEMFAGRSAEQKRALAKELTEAFIRTAGGKPESVQVVLTDVEKENWASGGVLFSDKG</sequence>
<keyword evidence="2" id="KW-0413">Isomerase</keyword>
<evidence type="ECO:0000256" key="1">
    <source>
        <dbReference type="ARBA" id="ARBA00006723"/>
    </source>
</evidence>
<dbReference type="EMBL" id="CP034348">
    <property type="protein sequence ID" value="QGX97401.1"/>
    <property type="molecule type" value="Genomic_DNA"/>
</dbReference>
<evidence type="ECO:0000259" key="3">
    <source>
        <dbReference type="Pfam" id="PF01361"/>
    </source>
</evidence>
<reference evidence="5" key="1">
    <citation type="submission" date="2018-12" db="EMBL/GenBank/DDBJ databases">
        <title>Complete genome sequence of Roseovarius sp. MME-070.</title>
        <authorList>
            <person name="Nam Y.-D."/>
            <person name="Kang J."/>
            <person name="Chung W.-H."/>
            <person name="Park Y.S."/>
        </authorList>
    </citation>
    <scope>NUCLEOTIDE SEQUENCE [LARGE SCALE GENOMIC DNA]</scope>
    <source>
        <strain evidence="5">MME-070</strain>
    </source>
</reference>
<dbReference type="NCBIfam" id="NF002571">
    <property type="entry name" value="PRK02220.1"/>
    <property type="match status" value="1"/>
</dbReference>
<feature type="domain" description="4-oxalocrotonate tautomerase-like" evidence="3">
    <location>
        <begin position="88"/>
        <end position="146"/>
    </location>
</feature>
<keyword evidence="5" id="KW-1185">Reference proteome</keyword>
<dbReference type="PANTHER" id="PTHR35530">
    <property type="entry name" value="TAUTOMERASE-RELATED"/>
    <property type="match status" value="1"/>
</dbReference>